<evidence type="ECO:0000259" key="3">
    <source>
        <dbReference type="Pfam" id="PF01156"/>
    </source>
</evidence>
<dbReference type="GeneID" id="92865417"/>
<evidence type="ECO:0000256" key="1">
    <source>
        <dbReference type="ARBA" id="ARBA00022801"/>
    </source>
</evidence>
<comment type="caution">
    <text evidence="4">The sequence shown here is derived from an EMBL/GenBank/DDBJ whole genome shotgun (WGS) entry which is preliminary data.</text>
</comment>
<dbReference type="eggNOG" id="COG1957">
    <property type="taxonomic scope" value="Bacteria"/>
</dbReference>
<organism evidence="4 5">
    <name type="scientific">Dorea formicigenerans ATCC 27755</name>
    <dbReference type="NCBI Taxonomy" id="411461"/>
    <lineage>
        <taxon>Bacteria</taxon>
        <taxon>Bacillati</taxon>
        <taxon>Bacillota</taxon>
        <taxon>Clostridia</taxon>
        <taxon>Lachnospirales</taxon>
        <taxon>Lachnospiraceae</taxon>
        <taxon>Dorea</taxon>
    </lineage>
</organism>
<reference evidence="4 5" key="1">
    <citation type="submission" date="2007-10" db="EMBL/GenBank/DDBJ databases">
        <title>Draft genome sequence of Dorea formicigenerans(ATCC 27755).</title>
        <authorList>
            <person name="Sudarsanam P."/>
            <person name="Ley R."/>
            <person name="Guruge J."/>
            <person name="Turnbaugh P.J."/>
            <person name="Mahowald M."/>
            <person name="Liep D."/>
            <person name="Gordon J."/>
        </authorList>
    </citation>
    <scope>NUCLEOTIDE SEQUENCE [LARGE SCALE GENOMIC DNA]</scope>
    <source>
        <strain evidence="4 5">ATCC 27755</strain>
    </source>
</reference>
<dbReference type="PaxDb" id="411461-DORFOR_01849"/>
<name>B0G665_9FIRM</name>
<keyword evidence="2" id="KW-0326">Glycosidase</keyword>
<dbReference type="STRING" id="411461.DORFOR_01849"/>
<dbReference type="Gene3D" id="3.90.245.10">
    <property type="entry name" value="Ribonucleoside hydrolase-like"/>
    <property type="match status" value="1"/>
</dbReference>
<sequence>MKKIPVLMDCDPGHDDAMAIILALSSEKLNVLGITSACGNQTIEKTTKNARSVCEFLGRRDIPIAQGRKAPLLTPIYTAGIAHGDSGIDGPELPEPVAPMQEMSAVEFMAQQLEKSDTPIVIVPTGPLTNVATLILCYPHLIEKIDKIVLMGGSIVSGCSGRGASEFNIMVDPYAADIVYTSGIPIVMMGLDVTNYTTIGFDEKEKFRETGQVGTLIADFADFFGRGFEMIGWCGVPVHDACTIAYLIDPTIFELKEMHVEIDLTGEFTMGSTVADCHGVEGKEPNVSVGISSDRDRFIELMLDACKKYEKGEEKNV</sequence>
<keyword evidence="1 4" id="KW-0378">Hydrolase</keyword>
<dbReference type="SUPFAM" id="SSF53590">
    <property type="entry name" value="Nucleoside hydrolase"/>
    <property type="match status" value="1"/>
</dbReference>
<dbReference type="InterPro" id="IPR023186">
    <property type="entry name" value="IUNH"/>
</dbReference>
<dbReference type="EMBL" id="AAXA02000014">
    <property type="protein sequence ID" value="EDR46626.1"/>
    <property type="molecule type" value="Genomic_DNA"/>
</dbReference>
<dbReference type="InterPro" id="IPR036452">
    <property type="entry name" value="Ribo_hydro-like"/>
</dbReference>
<evidence type="ECO:0000256" key="2">
    <source>
        <dbReference type="ARBA" id="ARBA00023295"/>
    </source>
</evidence>
<gene>
    <name evidence="4" type="ORF">DORFOR_01849</name>
</gene>
<evidence type="ECO:0000313" key="4">
    <source>
        <dbReference type="EMBL" id="EDR46626.1"/>
    </source>
</evidence>
<dbReference type="CDD" id="cd02651">
    <property type="entry name" value="nuc_hydro_IU_UC_XIUA"/>
    <property type="match status" value="1"/>
</dbReference>
<dbReference type="Pfam" id="PF01156">
    <property type="entry name" value="IU_nuc_hydro"/>
    <property type="match status" value="1"/>
</dbReference>
<dbReference type="AlphaFoldDB" id="B0G665"/>
<feature type="domain" description="Inosine/uridine-preferring nucleoside hydrolase" evidence="3">
    <location>
        <begin position="6"/>
        <end position="300"/>
    </location>
</feature>
<dbReference type="InterPro" id="IPR001910">
    <property type="entry name" value="Inosine/uridine_hydrolase_dom"/>
</dbReference>
<dbReference type="GO" id="GO:0008477">
    <property type="term" value="F:purine nucleosidase activity"/>
    <property type="evidence" value="ECO:0007669"/>
    <property type="project" value="TreeGrafter"/>
</dbReference>
<dbReference type="RefSeq" id="WP_005333327.1">
    <property type="nucleotide sequence ID" value="NZ_AAXA02000014.1"/>
</dbReference>
<dbReference type="PANTHER" id="PTHR12304:SF4">
    <property type="entry name" value="URIDINE NUCLEOSIDASE"/>
    <property type="match status" value="1"/>
</dbReference>
<accession>B0G665</accession>
<dbReference type="GO" id="GO:0006152">
    <property type="term" value="P:purine nucleoside catabolic process"/>
    <property type="evidence" value="ECO:0007669"/>
    <property type="project" value="TreeGrafter"/>
</dbReference>
<dbReference type="PANTHER" id="PTHR12304">
    <property type="entry name" value="INOSINE-URIDINE PREFERRING NUCLEOSIDE HYDROLASE"/>
    <property type="match status" value="1"/>
</dbReference>
<dbReference type="Proteomes" id="UP000005359">
    <property type="component" value="Unassembled WGS sequence"/>
</dbReference>
<reference evidence="4 5" key="2">
    <citation type="submission" date="2007-10" db="EMBL/GenBank/DDBJ databases">
        <authorList>
            <person name="Fulton L."/>
            <person name="Clifton S."/>
            <person name="Fulton B."/>
            <person name="Xu J."/>
            <person name="Minx P."/>
            <person name="Pepin K.H."/>
            <person name="Johnson M."/>
            <person name="Thiruvilangam P."/>
            <person name="Bhonagiri V."/>
            <person name="Nash W.E."/>
            <person name="Wang C."/>
            <person name="Mardis E.R."/>
            <person name="Wilson R.K."/>
        </authorList>
    </citation>
    <scope>NUCLEOTIDE SEQUENCE [LARGE SCALE GENOMIC DNA]</scope>
    <source>
        <strain evidence="4 5">ATCC 27755</strain>
    </source>
</reference>
<proteinExistence type="predicted"/>
<dbReference type="GO" id="GO:0005829">
    <property type="term" value="C:cytosol"/>
    <property type="evidence" value="ECO:0007669"/>
    <property type="project" value="TreeGrafter"/>
</dbReference>
<evidence type="ECO:0000313" key="5">
    <source>
        <dbReference type="Proteomes" id="UP000005359"/>
    </source>
</evidence>
<protein>
    <submittedName>
        <fullName evidence="4">Inosine-uridine preferring nucleoside hydrolase</fullName>
    </submittedName>
</protein>